<organism evidence="7 8">
    <name type="scientific">Termitidicoccus mucosus</name>
    <dbReference type="NCBI Taxonomy" id="1184151"/>
    <lineage>
        <taxon>Bacteria</taxon>
        <taxon>Pseudomonadati</taxon>
        <taxon>Verrucomicrobiota</taxon>
        <taxon>Opitutia</taxon>
        <taxon>Opitutales</taxon>
        <taxon>Opitutaceae</taxon>
        <taxon>Termitidicoccus</taxon>
    </lineage>
</organism>
<dbReference type="PANTHER" id="PTHR46796">
    <property type="entry name" value="HTH-TYPE TRANSCRIPTIONAL ACTIVATOR RHAS-RELATED"/>
    <property type="match status" value="1"/>
</dbReference>
<evidence type="ECO:0000259" key="6">
    <source>
        <dbReference type="PROSITE" id="PS01124"/>
    </source>
</evidence>
<dbReference type="InterPro" id="IPR014710">
    <property type="entry name" value="RmlC-like_jellyroll"/>
</dbReference>
<keyword evidence="1" id="KW-0805">Transcription regulation</keyword>
<dbReference type="STRING" id="1184151.AW736_06350"/>
<dbReference type="Proteomes" id="UP000078486">
    <property type="component" value="Unassembled WGS sequence"/>
</dbReference>
<evidence type="ECO:0000256" key="2">
    <source>
        <dbReference type="ARBA" id="ARBA00023125"/>
    </source>
</evidence>
<dbReference type="Pfam" id="PF02311">
    <property type="entry name" value="AraC_binding"/>
    <property type="match status" value="1"/>
</dbReference>
<dbReference type="InterPro" id="IPR003313">
    <property type="entry name" value="AraC-bd"/>
</dbReference>
<dbReference type="InterPro" id="IPR018060">
    <property type="entry name" value="HTH_AraC"/>
</dbReference>
<feature type="region of interest" description="Disordered" evidence="5">
    <location>
        <begin position="1"/>
        <end position="45"/>
    </location>
</feature>
<dbReference type="PROSITE" id="PS01124">
    <property type="entry name" value="HTH_ARAC_FAMILY_2"/>
    <property type="match status" value="1"/>
</dbReference>
<sequence>MKMEQRPARHGAGAEPEENERRGARPRGRQAVAPPPRGGAPASRADRMAARGLLSPQVSQPRSRYFFLHLPQSPAAREKARGLALGGREHCNPDYHLDRTSFAYHVIEYVVEGTGRVRMGGGARHRLGPGSIFVCRRTTRCELETDADAPLVKYFLCLAGAPALARLAGAGLAADRVRVLAARGEVRSVMEDLLREGERPGARAAEICGVLFDLLLLKIADAMPRGGGAGRAGAASRENFLRCKALIDGQAERLASLDDIAAAARLDGSSVCRLFRRFQGISPYQYLLRRKMNLAAEFLMDGRGLVKEAAQHVGFADPLHFSRCFKAVHGVPPSGLRR</sequence>
<dbReference type="InterPro" id="IPR018062">
    <property type="entry name" value="HTH_AraC-typ_CS"/>
</dbReference>
<evidence type="ECO:0000256" key="5">
    <source>
        <dbReference type="SAM" id="MobiDB-lite"/>
    </source>
</evidence>
<keyword evidence="3" id="KW-0010">Activator</keyword>
<evidence type="ECO:0000313" key="8">
    <source>
        <dbReference type="Proteomes" id="UP000078486"/>
    </source>
</evidence>
<dbReference type="Gene3D" id="1.10.10.60">
    <property type="entry name" value="Homeodomain-like"/>
    <property type="match status" value="2"/>
</dbReference>
<dbReference type="Gene3D" id="2.60.120.10">
    <property type="entry name" value="Jelly Rolls"/>
    <property type="match status" value="1"/>
</dbReference>
<evidence type="ECO:0000256" key="3">
    <source>
        <dbReference type="ARBA" id="ARBA00023159"/>
    </source>
</evidence>
<dbReference type="InterPro" id="IPR050204">
    <property type="entry name" value="AraC_XylS_family_regulators"/>
</dbReference>
<protein>
    <recommendedName>
        <fullName evidence="6">HTH araC/xylS-type domain-containing protein</fullName>
    </recommendedName>
</protein>
<dbReference type="GO" id="GO:0043565">
    <property type="term" value="F:sequence-specific DNA binding"/>
    <property type="evidence" value="ECO:0007669"/>
    <property type="project" value="InterPro"/>
</dbReference>
<dbReference type="GO" id="GO:0003700">
    <property type="term" value="F:DNA-binding transcription factor activity"/>
    <property type="evidence" value="ECO:0007669"/>
    <property type="project" value="InterPro"/>
</dbReference>
<dbReference type="InterPro" id="IPR009057">
    <property type="entry name" value="Homeodomain-like_sf"/>
</dbReference>
<evidence type="ECO:0000313" key="7">
    <source>
        <dbReference type="EMBL" id="OAM90802.1"/>
    </source>
</evidence>
<reference evidence="7 8" key="1">
    <citation type="submission" date="2016-01" db="EMBL/GenBank/DDBJ databases">
        <title>High potential of lignocellulose degradation of a new Verrucomicrobia species.</title>
        <authorList>
            <person name="Wang Y."/>
            <person name="Shi Y."/>
            <person name="Qiu Z."/>
            <person name="Liu S."/>
            <person name="Yang H."/>
        </authorList>
    </citation>
    <scope>NUCLEOTIDE SEQUENCE [LARGE SCALE GENOMIC DNA]</scope>
    <source>
        <strain evidence="7 8">TSB47</strain>
    </source>
</reference>
<name>A0A178ILM9_9BACT</name>
<evidence type="ECO:0000256" key="1">
    <source>
        <dbReference type="ARBA" id="ARBA00023015"/>
    </source>
</evidence>
<comment type="caution">
    <text evidence="7">The sequence shown here is derived from an EMBL/GenBank/DDBJ whole genome shotgun (WGS) entry which is preliminary data.</text>
</comment>
<dbReference type="AlphaFoldDB" id="A0A178ILM9"/>
<keyword evidence="2" id="KW-0238">DNA-binding</keyword>
<dbReference type="PROSITE" id="PS00041">
    <property type="entry name" value="HTH_ARAC_FAMILY_1"/>
    <property type="match status" value="1"/>
</dbReference>
<dbReference type="SUPFAM" id="SSF51215">
    <property type="entry name" value="Regulatory protein AraC"/>
    <property type="match status" value="1"/>
</dbReference>
<keyword evidence="4" id="KW-0804">Transcription</keyword>
<dbReference type="InterPro" id="IPR037923">
    <property type="entry name" value="HTH-like"/>
</dbReference>
<dbReference type="RefSeq" id="WP_334319140.1">
    <property type="nucleotide sequence ID" value="NZ_CP109796.1"/>
</dbReference>
<feature type="domain" description="HTH araC/xylS-type" evidence="6">
    <location>
        <begin position="241"/>
        <end position="338"/>
    </location>
</feature>
<dbReference type="SMART" id="SM00342">
    <property type="entry name" value="HTH_ARAC"/>
    <property type="match status" value="1"/>
</dbReference>
<dbReference type="Pfam" id="PF12833">
    <property type="entry name" value="HTH_18"/>
    <property type="match status" value="1"/>
</dbReference>
<accession>A0A178ILM9</accession>
<dbReference type="PANTHER" id="PTHR46796:SF7">
    <property type="entry name" value="ARAC FAMILY TRANSCRIPTIONAL REGULATOR"/>
    <property type="match status" value="1"/>
</dbReference>
<keyword evidence="8" id="KW-1185">Reference proteome</keyword>
<dbReference type="EMBL" id="LRRQ01000048">
    <property type="protein sequence ID" value="OAM90802.1"/>
    <property type="molecule type" value="Genomic_DNA"/>
</dbReference>
<evidence type="ECO:0000256" key="4">
    <source>
        <dbReference type="ARBA" id="ARBA00023163"/>
    </source>
</evidence>
<dbReference type="SUPFAM" id="SSF46689">
    <property type="entry name" value="Homeodomain-like"/>
    <property type="match status" value="2"/>
</dbReference>
<gene>
    <name evidence="7" type="ORF">AW736_06350</name>
</gene>
<proteinExistence type="predicted"/>